<dbReference type="Pfam" id="PF00005">
    <property type="entry name" value="ABC_tran"/>
    <property type="match status" value="1"/>
</dbReference>
<dbReference type="SMART" id="SM00382">
    <property type="entry name" value="AAA"/>
    <property type="match status" value="1"/>
</dbReference>
<dbReference type="InterPro" id="IPR018449">
    <property type="entry name" value="NIL_domain"/>
</dbReference>
<evidence type="ECO:0000256" key="4">
    <source>
        <dbReference type="ARBA" id="ARBA00022840"/>
    </source>
</evidence>
<evidence type="ECO:0000256" key="2">
    <source>
        <dbReference type="ARBA" id="ARBA00022475"/>
    </source>
</evidence>
<keyword evidence="6" id="KW-0029">Amino-acid transport</keyword>
<keyword evidence="2" id="KW-1003">Cell membrane</keyword>
<dbReference type="InterPro" id="IPR003593">
    <property type="entry name" value="AAA+_ATPase"/>
</dbReference>
<dbReference type="SUPFAM" id="SSF52540">
    <property type="entry name" value="P-loop containing nucleoside triphosphate hydrolases"/>
    <property type="match status" value="1"/>
</dbReference>
<keyword evidence="5" id="KW-1278">Translocase</keyword>
<gene>
    <name evidence="10" type="ORF">J2S43_002475</name>
</gene>
<evidence type="ECO:0000313" key="10">
    <source>
        <dbReference type="EMBL" id="MDP9793963.1"/>
    </source>
</evidence>
<sequence>MISIRDLRKVYRGRGRAVTALDGVSLDVAEGEIYGVLGRSGAGKSTLLRSVNLLERPDSGTVTVGGVELTGLPERRLRRERQRIGMIHQHFALLSSRTVAGNVAFPLEVTGVSRATRAARVAELLELVGLEGRAGAYPAQLSGGQKQRVGIARALAGDPKVLLSDEATSALDPETTHSILALLSDLNKRLGLTILLITHEMDVVKRICHSAAIMRDGRFTESGRIAEVLARPGSELAAELLRLGPAPELPGQTVVDVTVSGDHADRPLIAELARRFETDVRILGGTVEELAATRAGRLRLVLPGSADDNRAALAWLRETGIPTEIAGSGVPAGATGVGAAGVAASTGGAGAAASAGAPDAGASAGVAGADETGDPA</sequence>
<dbReference type="Gene3D" id="3.40.50.300">
    <property type="entry name" value="P-loop containing nucleotide triphosphate hydrolases"/>
    <property type="match status" value="1"/>
</dbReference>
<feature type="region of interest" description="Disordered" evidence="8">
    <location>
        <begin position="348"/>
        <end position="376"/>
    </location>
</feature>
<dbReference type="PANTHER" id="PTHR43166:SF30">
    <property type="entry name" value="METHIONINE IMPORT ATP-BINDING PROTEIN METN"/>
    <property type="match status" value="1"/>
</dbReference>
<evidence type="ECO:0000256" key="7">
    <source>
        <dbReference type="ARBA" id="ARBA00023136"/>
    </source>
</evidence>
<feature type="compositionally biased region" description="Low complexity" evidence="8">
    <location>
        <begin position="348"/>
        <end position="370"/>
    </location>
</feature>
<dbReference type="InterPro" id="IPR027417">
    <property type="entry name" value="P-loop_NTPase"/>
</dbReference>
<keyword evidence="3" id="KW-0547">Nucleotide-binding</keyword>
<dbReference type="Pfam" id="PF09383">
    <property type="entry name" value="NIL"/>
    <property type="match status" value="1"/>
</dbReference>
<dbReference type="PROSITE" id="PS50893">
    <property type="entry name" value="ABC_TRANSPORTER_2"/>
    <property type="match status" value="1"/>
</dbReference>
<evidence type="ECO:0000256" key="5">
    <source>
        <dbReference type="ARBA" id="ARBA00022967"/>
    </source>
</evidence>
<dbReference type="PANTHER" id="PTHR43166">
    <property type="entry name" value="AMINO ACID IMPORT ATP-BINDING PROTEIN"/>
    <property type="match status" value="1"/>
</dbReference>
<name>A0ABT9MRF1_9ACTN</name>
<dbReference type="InterPro" id="IPR041701">
    <property type="entry name" value="MetN_ABC"/>
</dbReference>
<accession>A0ABT9MRF1</accession>
<reference evidence="10 11" key="1">
    <citation type="submission" date="2023-07" db="EMBL/GenBank/DDBJ databases">
        <title>Sequencing the genomes of 1000 actinobacteria strains.</title>
        <authorList>
            <person name="Klenk H.-P."/>
        </authorList>
    </citation>
    <scope>NUCLEOTIDE SEQUENCE [LARGE SCALE GENOMIC DNA]</scope>
    <source>
        <strain evidence="10 11">DSM 44710</strain>
    </source>
</reference>
<dbReference type="InterPro" id="IPR050086">
    <property type="entry name" value="MetN_ABC_transporter-like"/>
</dbReference>
<evidence type="ECO:0000313" key="11">
    <source>
        <dbReference type="Proteomes" id="UP001240984"/>
    </source>
</evidence>
<keyword evidence="7" id="KW-0472">Membrane</keyword>
<evidence type="ECO:0000256" key="3">
    <source>
        <dbReference type="ARBA" id="ARBA00022741"/>
    </source>
</evidence>
<dbReference type="EMBL" id="JAUSRA010000001">
    <property type="protein sequence ID" value="MDP9793963.1"/>
    <property type="molecule type" value="Genomic_DNA"/>
</dbReference>
<protein>
    <submittedName>
        <fullName evidence="10">D-methionine transport system ATP-binding protein</fullName>
    </submittedName>
</protein>
<proteinExistence type="predicted"/>
<keyword evidence="4 10" id="KW-0067">ATP-binding</keyword>
<dbReference type="GO" id="GO:0005524">
    <property type="term" value="F:ATP binding"/>
    <property type="evidence" value="ECO:0007669"/>
    <property type="project" value="UniProtKB-KW"/>
</dbReference>
<evidence type="ECO:0000256" key="8">
    <source>
        <dbReference type="SAM" id="MobiDB-lite"/>
    </source>
</evidence>
<comment type="caution">
    <text evidence="10">The sequence shown here is derived from an EMBL/GenBank/DDBJ whole genome shotgun (WGS) entry which is preliminary data.</text>
</comment>
<dbReference type="SUPFAM" id="SSF55021">
    <property type="entry name" value="ACT-like"/>
    <property type="match status" value="1"/>
</dbReference>
<evidence type="ECO:0000256" key="1">
    <source>
        <dbReference type="ARBA" id="ARBA00022448"/>
    </source>
</evidence>
<dbReference type="Proteomes" id="UP001240984">
    <property type="component" value="Unassembled WGS sequence"/>
</dbReference>
<dbReference type="RefSeq" id="WP_306829070.1">
    <property type="nucleotide sequence ID" value="NZ_JAUSRA010000001.1"/>
</dbReference>
<evidence type="ECO:0000256" key="6">
    <source>
        <dbReference type="ARBA" id="ARBA00022970"/>
    </source>
</evidence>
<dbReference type="InterPro" id="IPR003439">
    <property type="entry name" value="ABC_transporter-like_ATP-bd"/>
</dbReference>
<dbReference type="SMART" id="SM00930">
    <property type="entry name" value="NIL"/>
    <property type="match status" value="1"/>
</dbReference>
<dbReference type="InterPro" id="IPR017871">
    <property type="entry name" value="ABC_transporter-like_CS"/>
</dbReference>
<keyword evidence="1" id="KW-0813">Transport</keyword>
<dbReference type="PROSITE" id="PS00211">
    <property type="entry name" value="ABC_TRANSPORTER_1"/>
    <property type="match status" value="1"/>
</dbReference>
<dbReference type="CDD" id="cd03258">
    <property type="entry name" value="ABC_MetN_methionine_transporter"/>
    <property type="match status" value="1"/>
</dbReference>
<keyword evidence="11" id="KW-1185">Reference proteome</keyword>
<evidence type="ECO:0000259" key="9">
    <source>
        <dbReference type="PROSITE" id="PS50893"/>
    </source>
</evidence>
<organism evidence="10 11">
    <name type="scientific">Catenuloplanes nepalensis</name>
    <dbReference type="NCBI Taxonomy" id="587533"/>
    <lineage>
        <taxon>Bacteria</taxon>
        <taxon>Bacillati</taxon>
        <taxon>Actinomycetota</taxon>
        <taxon>Actinomycetes</taxon>
        <taxon>Micromonosporales</taxon>
        <taxon>Micromonosporaceae</taxon>
        <taxon>Catenuloplanes</taxon>
    </lineage>
</organism>
<feature type="domain" description="ABC transporter" evidence="9">
    <location>
        <begin position="2"/>
        <end position="241"/>
    </location>
</feature>
<dbReference type="InterPro" id="IPR045865">
    <property type="entry name" value="ACT-like_dom_sf"/>
</dbReference>
<dbReference type="Gene3D" id="3.30.70.260">
    <property type="match status" value="1"/>
</dbReference>